<organism evidence="2 3">
    <name type="scientific">Myotis myotis</name>
    <name type="common">Greater mouse-eared bat</name>
    <name type="synonym">Vespertilio myotis</name>
    <dbReference type="NCBI Taxonomy" id="51298"/>
    <lineage>
        <taxon>Eukaryota</taxon>
        <taxon>Metazoa</taxon>
        <taxon>Chordata</taxon>
        <taxon>Craniata</taxon>
        <taxon>Vertebrata</taxon>
        <taxon>Euteleostomi</taxon>
        <taxon>Mammalia</taxon>
        <taxon>Eutheria</taxon>
        <taxon>Laurasiatheria</taxon>
        <taxon>Chiroptera</taxon>
        <taxon>Yangochiroptera</taxon>
        <taxon>Vespertilionidae</taxon>
        <taxon>Myotis</taxon>
    </lineage>
</organism>
<dbReference type="PANTHER" id="PTHR35084:SF1">
    <property type="entry name" value="TCF3 FUSION PARTNER"/>
    <property type="match status" value="1"/>
</dbReference>
<feature type="compositionally biased region" description="Low complexity" evidence="1">
    <location>
        <begin position="48"/>
        <end position="57"/>
    </location>
</feature>
<dbReference type="PANTHER" id="PTHR35084">
    <property type="entry name" value="TCF3 FUSION PARTNER"/>
    <property type="match status" value="1"/>
</dbReference>
<dbReference type="GO" id="GO:0003677">
    <property type="term" value="F:DNA binding"/>
    <property type="evidence" value="ECO:0007669"/>
    <property type="project" value="TreeGrafter"/>
</dbReference>
<accession>A0A7J7V3T1</accession>
<dbReference type="AlphaFoldDB" id="A0A7J7V3T1"/>
<proteinExistence type="predicted"/>
<evidence type="ECO:0000256" key="1">
    <source>
        <dbReference type="SAM" id="MobiDB-lite"/>
    </source>
</evidence>
<feature type="region of interest" description="Disordered" evidence="1">
    <location>
        <begin position="33"/>
        <end position="187"/>
    </location>
</feature>
<dbReference type="GO" id="GO:0031011">
    <property type="term" value="C:Ino80 complex"/>
    <property type="evidence" value="ECO:0007669"/>
    <property type="project" value="TreeGrafter"/>
</dbReference>
<evidence type="ECO:0000313" key="2">
    <source>
        <dbReference type="EMBL" id="KAF6319744.1"/>
    </source>
</evidence>
<name>A0A7J7V3T1_MYOMY</name>
<dbReference type="GO" id="GO:0043065">
    <property type="term" value="P:positive regulation of apoptotic process"/>
    <property type="evidence" value="ECO:0007669"/>
    <property type="project" value="TreeGrafter"/>
</dbReference>
<dbReference type="EMBL" id="JABWUV010000011">
    <property type="protein sequence ID" value="KAF6319744.1"/>
    <property type="molecule type" value="Genomic_DNA"/>
</dbReference>
<feature type="compositionally biased region" description="Low complexity" evidence="1">
    <location>
        <begin position="153"/>
        <end position="168"/>
    </location>
</feature>
<gene>
    <name evidence="2" type="ORF">mMyoMyo1_008483</name>
</gene>
<evidence type="ECO:0000313" key="3">
    <source>
        <dbReference type="Proteomes" id="UP000527355"/>
    </source>
</evidence>
<dbReference type="Proteomes" id="UP000527355">
    <property type="component" value="Unassembled WGS sequence"/>
</dbReference>
<protein>
    <submittedName>
        <fullName evidence="2">Uncharacterized protein</fullName>
    </submittedName>
</protein>
<keyword evidence="3" id="KW-1185">Reference proteome</keyword>
<dbReference type="VEuPathDB" id="HostDB:LOC118661360"/>
<comment type="caution">
    <text evidence="2">The sequence shown here is derived from an EMBL/GenBank/DDBJ whole genome shotgun (WGS) entry which is preliminary data.</text>
</comment>
<dbReference type="GO" id="GO:0097190">
    <property type="term" value="P:apoptotic signaling pathway"/>
    <property type="evidence" value="ECO:0007669"/>
    <property type="project" value="TreeGrafter"/>
</dbReference>
<reference evidence="2 3" key="1">
    <citation type="journal article" date="2020" name="Nature">
        <title>Six reference-quality genomes reveal evolution of bat adaptations.</title>
        <authorList>
            <person name="Jebb D."/>
            <person name="Huang Z."/>
            <person name="Pippel M."/>
            <person name="Hughes G.M."/>
            <person name="Lavrichenko K."/>
            <person name="Devanna P."/>
            <person name="Winkler S."/>
            <person name="Jermiin L.S."/>
            <person name="Skirmuntt E.C."/>
            <person name="Katzourakis A."/>
            <person name="Burkitt-Gray L."/>
            <person name="Ray D.A."/>
            <person name="Sullivan K.A.M."/>
            <person name="Roscito J.G."/>
            <person name="Kirilenko B.M."/>
            <person name="Davalos L.M."/>
            <person name="Corthals A.P."/>
            <person name="Power M.L."/>
            <person name="Jones G."/>
            <person name="Ransome R.D."/>
            <person name="Dechmann D.K.N."/>
            <person name="Locatelli A.G."/>
            <person name="Puechmaille S.J."/>
            <person name="Fedrigo O."/>
            <person name="Jarvis E.D."/>
            <person name="Hiller M."/>
            <person name="Vernes S.C."/>
            <person name="Myers E.W."/>
            <person name="Teeling E.C."/>
        </authorList>
    </citation>
    <scope>NUCLEOTIDE SEQUENCE [LARGE SCALE GENOMIC DNA]</scope>
    <source>
        <strain evidence="2">MMyoMyo1</strain>
        <tissue evidence="2">Flight muscle</tissue>
    </source>
</reference>
<dbReference type="InterPro" id="IPR033555">
    <property type="entry name" value="TFPT"/>
</dbReference>
<sequence>MGHVWAKTLELRCLEFEVEEINMQSGVHVWESGQLQPPGARRRGGGSPRPAAAVPRGTQSQEVPGAGSALQGDQAGPEQAPSDIEDNTETPAGAEVPHEGAGLLRRRLLGQPVHHLTGGRGQSGHRCPTPGNAENEPPEKEKEGLSLPRRTLAPAEASSPAPGEGPSGWKRRRVPREGCGAGVPLTPDLAPMQIKVEKDFGFKVVEALDSSWVSREPDKLLPYPTLASSPFD</sequence>